<sequence length="294" mass="32821">METFEIYQLGEDLKNIENFLLDVISNERKIRRRGLSAVLSLGSYHEVSDALSTLEIKLSNFSRTANIMNPEIGTKFDDLIRESNLTKASAEISVSLKIAERSEIRSSFEEPLLKYFKVITGFYPEKRSPFLLGQSQIDIKSMLIDIERISPTVKSVREEMYARAKDDFETFKPSNISIENVNVFIQNALSIVSDSASISFDTKQNVEEYLKDIKAELAQDTPAWKKVVGALVIVSAILSGMAAAPDALANVRGALQEIIGASIDDISPKPEIQLNQLPNFTITERPADPKTQDE</sequence>
<keyword evidence="2" id="KW-1185">Reference proteome</keyword>
<dbReference type="RefSeq" id="WP_342849260.1">
    <property type="nucleotide sequence ID" value="NZ_JBBMQO010000010.1"/>
</dbReference>
<comment type="caution">
    <text evidence="1">The sequence shown here is derived from an EMBL/GenBank/DDBJ whole genome shotgun (WGS) entry which is preliminary data.</text>
</comment>
<protein>
    <submittedName>
        <fullName evidence="1">Uncharacterized protein</fullName>
    </submittedName>
</protein>
<reference evidence="1 2" key="1">
    <citation type="submission" date="2024-03" db="EMBL/GenBank/DDBJ databases">
        <title>Community enrichment and isolation of bacterial strains for fucoidan degradation.</title>
        <authorList>
            <person name="Sichert A."/>
        </authorList>
    </citation>
    <scope>NUCLEOTIDE SEQUENCE [LARGE SCALE GENOMIC DNA]</scope>
    <source>
        <strain evidence="1 2">AS62</strain>
    </source>
</reference>
<name>A0ABU9TBC7_9HYPH</name>
<proteinExistence type="predicted"/>
<accession>A0ABU9TBC7</accession>
<evidence type="ECO:0000313" key="2">
    <source>
        <dbReference type="Proteomes" id="UP001477870"/>
    </source>
</evidence>
<organism evidence="1 2">
    <name type="scientific">Ahrensia kielensis</name>
    <dbReference type="NCBI Taxonomy" id="76980"/>
    <lineage>
        <taxon>Bacteria</taxon>
        <taxon>Pseudomonadati</taxon>
        <taxon>Pseudomonadota</taxon>
        <taxon>Alphaproteobacteria</taxon>
        <taxon>Hyphomicrobiales</taxon>
        <taxon>Ahrensiaceae</taxon>
        <taxon>Ahrensia</taxon>
    </lineage>
</organism>
<dbReference type="Proteomes" id="UP001477870">
    <property type="component" value="Unassembled WGS sequence"/>
</dbReference>
<evidence type="ECO:0000313" key="1">
    <source>
        <dbReference type="EMBL" id="MEM5503073.1"/>
    </source>
</evidence>
<dbReference type="EMBL" id="JBBMQO010000010">
    <property type="protein sequence ID" value="MEM5503073.1"/>
    <property type="molecule type" value="Genomic_DNA"/>
</dbReference>
<gene>
    <name evidence="1" type="ORF">WNY59_15910</name>
</gene>